<evidence type="ECO:0000256" key="2">
    <source>
        <dbReference type="ARBA" id="ARBA00023038"/>
    </source>
</evidence>
<keyword evidence="2" id="KW-0862">Zinc</keyword>
<gene>
    <name evidence="3" type="ORF">C1SCF055_LOCUS33511</name>
</gene>
<keyword evidence="1" id="KW-0677">Repeat</keyword>
<evidence type="ECO:0000313" key="6">
    <source>
        <dbReference type="Proteomes" id="UP001152797"/>
    </source>
</evidence>
<dbReference type="GO" id="GO:0003712">
    <property type="term" value="F:transcription coregulator activity"/>
    <property type="evidence" value="ECO:0007669"/>
    <property type="project" value="TreeGrafter"/>
</dbReference>
<reference evidence="4" key="2">
    <citation type="submission" date="2024-04" db="EMBL/GenBank/DDBJ databases">
        <authorList>
            <person name="Chen Y."/>
            <person name="Shah S."/>
            <person name="Dougan E. K."/>
            <person name="Thang M."/>
            <person name="Chan C."/>
        </authorList>
    </citation>
    <scope>NUCLEOTIDE SEQUENCE [LARGE SCALE GENOMIC DNA]</scope>
</reference>
<dbReference type="InterPro" id="IPR035940">
    <property type="entry name" value="CAP_sf"/>
</dbReference>
<sequence>MQQMHEASKKYPYMSVFEEELVRLHDDLRNHPGKYARILEDWAKWYDRETSAVRLPSSDLLLREGSAVLQEAVSYLRSLKLGKLRSLEVSKALCFAGQLHCHAAGKLGLDSHNSPSLVTPERFQRILATAKVETLPFRSAARLSFDVQKGEMTGPSGRASAFLAKQDSVAENCCFGPLTPLEALLCLVIDDGVQDRGHRRNIFDVKHRLIGVAHGLHLYSGVMSVMNFCPKLEAEHPAIDTLHVQRRQRLTLQDFKEGSDVWDILKPRMCVGCGGICLGNSRAMRKYRGLDENGQEIPEAFCHPSCDLCPHCGKLLEDSGKNMAICFTRHGKTQRLHQCCIAAAFHMYCKVCRAESIENFLEYNDANRPALDNVKDLIQERMGRRKSALQEGDIVCKTCVRSMFEEYRLRVKGGEIGAAKSGPKTTAPPSASKDGYPSAAAPEVCHLCHKAILTGTRRVQMDSRWVHETCFSKSLEVPCAHCKKTIKAGDARISLGKKEIHKRCLEAFYAANPTAVSKFGSDPELHQCVHCQKVIEQGEGPTMFEGKWYHKVCCEAKFEKGYKGPSLNKVCAKCEKEIFISDAILVKEKWLHKRCWEDSQVCSCAFCGGLIVEVSQKAQMDGHVLHPHCVRLFLESGRPATSQQKQAAVAVSDATCSPLWVHRCFTQRGKAGTRAVERKVKRRSVTTVGRRSLRCRIALKCRAKGFSTTAVWRHTWQKGVASAELLLFEWAGARRLFFFLVKLE</sequence>
<dbReference type="GO" id="GO:0006508">
    <property type="term" value="P:proteolysis"/>
    <property type="evidence" value="ECO:0007669"/>
    <property type="project" value="UniProtKB-KW"/>
</dbReference>
<dbReference type="Gene3D" id="2.10.110.10">
    <property type="entry name" value="Cysteine Rich Protein"/>
    <property type="match status" value="1"/>
</dbReference>
<dbReference type="EMBL" id="CAMXCT010004179">
    <property type="protein sequence ID" value="CAI4008021.1"/>
    <property type="molecule type" value="Genomic_DNA"/>
</dbReference>
<evidence type="ECO:0000256" key="1">
    <source>
        <dbReference type="ARBA" id="ARBA00022737"/>
    </source>
</evidence>
<evidence type="ECO:0000313" key="3">
    <source>
        <dbReference type="EMBL" id="CAI4008021.1"/>
    </source>
</evidence>
<dbReference type="OrthoDB" id="308255at2759"/>
<name>A0A9P1GBJ6_9DINO</name>
<keyword evidence="5" id="KW-0645">Protease</keyword>
<dbReference type="Proteomes" id="UP001152797">
    <property type="component" value="Unassembled WGS sequence"/>
</dbReference>
<dbReference type="GO" id="GO:0008233">
    <property type="term" value="F:peptidase activity"/>
    <property type="evidence" value="ECO:0007669"/>
    <property type="project" value="UniProtKB-KW"/>
</dbReference>
<evidence type="ECO:0000313" key="4">
    <source>
        <dbReference type="EMBL" id="CAL1161396.1"/>
    </source>
</evidence>
<evidence type="ECO:0000313" key="5">
    <source>
        <dbReference type="EMBL" id="CAL4795333.1"/>
    </source>
</evidence>
<comment type="caution">
    <text evidence="3">The sequence shown here is derived from an EMBL/GenBank/DDBJ whole genome shotgun (WGS) entry which is preliminary data.</text>
</comment>
<reference evidence="3" key="1">
    <citation type="submission" date="2022-10" db="EMBL/GenBank/DDBJ databases">
        <authorList>
            <person name="Chen Y."/>
            <person name="Dougan E. K."/>
            <person name="Chan C."/>
            <person name="Rhodes N."/>
            <person name="Thang M."/>
        </authorList>
    </citation>
    <scope>NUCLEOTIDE SEQUENCE</scope>
</reference>
<dbReference type="PANTHER" id="PTHR24205">
    <property type="entry name" value="FOUR AND A HALF LIM DOMAINS PROTEIN"/>
    <property type="match status" value="1"/>
</dbReference>
<organism evidence="3">
    <name type="scientific">Cladocopium goreaui</name>
    <dbReference type="NCBI Taxonomy" id="2562237"/>
    <lineage>
        <taxon>Eukaryota</taxon>
        <taxon>Sar</taxon>
        <taxon>Alveolata</taxon>
        <taxon>Dinophyceae</taxon>
        <taxon>Suessiales</taxon>
        <taxon>Symbiodiniaceae</taxon>
        <taxon>Cladocopium</taxon>
    </lineage>
</organism>
<keyword evidence="2" id="KW-0479">Metal-binding</keyword>
<dbReference type="Gene3D" id="3.40.33.10">
    <property type="entry name" value="CAP"/>
    <property type="match status" value="1"/>
</dbReference>
<dbReference type="GO" id="GO:0005634">
    <property type="term" value="C:nucleus"/>
    <property type="evidence" value="ECO:0007669"/>
    <property type="project" value="TreeGrafter"/>
</dbReference>
<dbReference type="PANTHER" id="PTHR24205:SF4">
    <property type="entry name" value="PROTEIN ESPINAS"/>
    <property type="match status" value="1"/>
</dbReference>
<keyword evidence="2" id="KW-0440">LIM domain</keyword>
<dbReference type="EMBL" id="CAMXCT030004179">
    <property type="protein sequence ID" value="CAL4795333.1"/>
    <property type="molecule type" value="Genomic_DNA"/>
</dbReference>
<protein>
    <submittedName>
        <fullName evidence="5">Serine protease</fullName>
    </submittedName>
</protein>
<accession>A0A9P1GBJ6</accession>
<dbReference type="AlphaFoldDB" id="A0A9P1GBJ6"/>
<keyword evidence="6" id="KW-1185">Reference proteome</keyword>
<keyword evidence="5" id="KW-0378">Hydrolase</keyword>
<dbReference type="EMBL" id="CAMXCT020004179">
    <property type="protein sequence ID" value="CAL1161396.1"/>
    <property type="molecule type" value="Genomic_DNA"/>
</dbReference>
<proteinExistence type="predicted"/>